<dbReference type="PROSITE" id="PS00928">
    <property type="entry name" value="TREHALASE_2"/>
    <property type="match status" value="1"/>
</dbReference>
<reference evidence="3 4" key="1">
    <citation type="submission" date="2016-10" db="EMBL/GenBank/DDBJ databases">
        <authorList>
            <person name="de Groot N.N."/>
        </authorList>
    </citation>
    <scope>NUCLEOTIDE SEQUENCE [LARGE SCALE GENOMIC DNA]</scope>
    <source>
        <strain evidence="3 4">MP1X4</strain>
    </source>
</reference>
<evidence type="ECO:0000256" key="1">
    <source>
        <dbReference type="ARBA" id="ARBA00022801"/>
    </source>
</evidence>
<dbReference type="STRING" id="652787.SAMN05216490_3451"/>
<dbReference type="EMBL" id="LT629740">
    <property type="protein sequence ID" value="SDT43020.1"/>
    <property type="molecule type" value="Genomic_DNA"/>
</dbReference>
<dbReference type="Gene3D" id="1.50.10.10">
    <property type="match status" value="1"/>
</dbReference>
<dbReference type="Proteomes" id="UP000199679">
    <property type="component" value="Chromosome I"/>
</dbReference>
<dbReference type="InterPro" id="IPR001661">
    <property type="entry name" value="Glyco_hydro_37"/>
</dbReference>
<dbReference type="PANTHER" id="PTHR23403:SF1">
    <property type="entry name" value="TREHALASE"/>
    <property type="match status" value="1"/>
</dbReference>
<dbReference type="PROSITE" id="PS00927">
    <property type="entry name" value="TREHALASE_1"/>
    <property type="match status" value="1"/>
</dbReference>
<dbReference type="GO" id="GO:0005993">
    <property type="term" value="P:trehalose catabolic process"/>
    <property type="evidence" value="ECO:0007669"/>
    <property type="project" value="TreeGrafter"/>
</dbReference>
<evidence type="ECO:0000313" key="3">
    <source>
        <dbReference type="EMBL" id="SDT43020.1"/>
    </source>
</evidence>
<dbReference type="InterPro" id="IPR008928">
    <property type="entry name" value="6-hairpin_glycosidase_sf"/>
</dbReference>
<keyword evidence="4" id="KW-1185">Reference proteome</keyword>
<dbReference type="GO" id="GO:0004555">
    <property type="term" value="F:alpha,alpha-trehalase activity"/>
    <property type="evidence" value="ECO:0007669"/>
    <property type="project" value="InterPro"/>
</dbReference>
<dbReference type="PANTHER" id="PTHR23403">
    <property type="entry name" value="TREHALASE"/>
    <property type="match status" value="1"/>
</dbReference>
<dbReference type="PRINTS" id="PR00744">
    <property type="entry name" value="GLHYDRLASE37"/>
</dbReference>
<dbReference type="AlphaFoldDB" id="A0A1H2AAJ5"/>
<keyword evidence="1" id="KW-0378">Hydrolase</keyword>
<proteinExistence type="predicted"/>
<dbReference type="InterPro" id="IPR018232">
    <property type="entry name" value="Glyco_hydro_37_CS"/>
</dbReference>
<accession>A0A1H2AAJ5</accession>
<evidence type="ECO:0000313" key="4">
    <source>
        <dbReference type="Proteomes" id="UP000199679"/>
    </source>
</evidence>
<keyword evidence="2" id="KW-0326">Glycosidase</keyword>
<protein>
    <submittedName>
        <fullName evidence="3">Alpha,alpha-trehalase</fullName>
    </submittedName>
</protein>
<sequence length="525" mass="60091">MKRVLLVAWLVVIFNSVFSQTLTPRQLFPGLFEAVQLSGIFPDNKTFVDATPMRDPAAIMKDYTSMSTTTGFNLKQFVIANFTIPGTHNNVFKSNVAAGIRDHIDTLWTVLYRKPDSITQYSSLLQLPAGYVVPGGRFREMYYWDSYFTMLGLQESHKTEILQNMVTDFAYLIDKYGFIPNGMRTYYLTRSQPPYFSMMIDLLANDKGSKVLVKYQSELLKEYAFWMKGNKNLTIGQASDNVVLMPNGEVLNRYWDGSDKPREESYKQDVDAAKLTQQMPEEFYRNVRAAAESGWDFSSRWFSNPNDLGTIQTTDIIPVDLNCLIYHLELSIARSYRLQGDLHNYNSYLNKANSRKKAILKYCWSEKEGWFMDYNWKLNRISPVKTLAGVFPLEFNIADKKQANKLSLGLKLNFLKPGGLVTTLGKTGQQWDSPNAWAPLQYIAINGLSKYHHTVLAQSIAERWISTNTRVFEQTGKLMEKYNVIDIRAKAGGGEYTLQDGFGWTNGVLLNLMDHYPPSLHIKIE</sequence>
<dbReference type="SUPFAM" id="SSF48208">
    <property type="entry name" value="Six-hairpin glycosidases"/>
    <property type="match status" value="1"/>
</dbReference>
<organism evidence="3 4">
    <name type="scientific">Mucilaginibacter mallensis</name>
    <dbReference type="NCBI Taxonomy" id="652787"/>
    <lineage>
        <taxon>Bacteria</taxon>
        <taxon>Pseudomonadati</taxon>
        <taxon>Bacteroidota</taxon>
        <taxon>Sphingobacteriia</taxon>
        <taxon>Sphingobacteriales</taxon>
        <taxon>Sphingobacteriaceae</taxon>
        <taxon>Mucilaginibacter</taxon>
    </lineage>
</organism>
<dbReference type="NCBIfam" id="NF009774">
    <property type="entry name" value="PRK13271.1"/>
    <property type="match status" value="1"/>
</dbReference>
<name>A0A1H2AAJ5_MUCMA</name>
<gene>
    <name evidence="3" type="ORF">SAMN05216490_3451</name>
</gene>
<evidence type="ECO:0000256" key="2">
    <source>
        <dbReference type="ARBA" id="ARBA00023295"/>
    </source>
</evidence>
<dbReference type="NCBIfam" id="NF009773">
    <property type="entry name" value="PRK13270.1"/>
    <property type="match status" value="1"/>
</dbReference>
<dbReference type="Pfam" id="PF01204">
    <property type="entry name" value="Trehalase"/>
    <property type="match status" value="1"/>
</dbReference>
<dbReference type="RefSeq" id="WP_172829260.1">
    <property type="nucleotide sequence ID" value="NZ_LT629740.1"/>
</dbReference>
<dbReference type="InterPro" id="IPR012341">
    <property type="entry name" value="6hp_glycosidase-like_sf"/>
</dbReference>